<gene>
    <name evidence="13" type="ORF">JQ615_17370</name>
</gene>
<sequence>MAIADGLFLREGLQLRLVAGSTDGDAISAVASDEHTIGLASTAAFLKARAEGLPIVAFAASYAVSPVEFFTMPDVALYTPTDLEGKRIGYRSGPETAAILYDFINRNAVAQSRLHLVESDTALQDLLDRKIDVLLGRRDIDGQELERLNIEYKVFSPESYGVHAPGPVYFANERAFDRLRNLEKYLIATADGWTAVYTDYKRTVPVIAKSIETPLAVPLLTRLLEEQRRFLRPFGTRFGELDPRPIRLLQEQLLQRRIIENTVDLTRAVNYDVVREAYRREANSLSRIEP</sequence>
<comment type="subunit">
    <text evidence="4">Homodimer.</text>
</comment>
<dbReference type="SUPFAM" id="SSF53850">
    <property type="entry name" value="Periplasmic binding protein-like II"/>
    <property type="match status" value="1"/>
</dbReference>
<accession>A0ABS5FK60</accession>
<dbReference type="Gene3D" id="3.40.190.10">
    <property type="entry name" value="Periplasmic binding protein-like II"/>
    <property type="match status" value="2"/>
</dbReference>
<keyword evidence="8" id="KW-0784">Thiamine biosynthesis</keyword>
<comment type="catalytic activity">
    <reaction evidence="11">
        <text>N(6)-(pyridoxal phosphate)-L-lysyl-[4-amino-5-hydroxymethyl-2-methylpyrimidine phosphate synthase] + L-histidyl-[4-amino-5-hydroxymethyl-2-methylpyrimidine phosphate synthase] + 2 Fe(3+) + 4 H2O = L-lysyl-[4-amino-5-hydroxymethyl-2-methylpyrimidine phosphate synthase] + (2S)-2-amino-5-hydroxy-4-oxopentanoyl-[4-amino-5-hydroxymethyl-2-methylpyrimidine phosphate synthase] + 4-amino-2-methyl-5-(phosphooxymethyl)pyrimidine + 3-oxopropanoate + 2 Fe(2+) + 2 H(+)</text>
        <dbReference type="Rhea" id="RHEA:65756"/>
        <dbReference type="Rhea" id="RHEA-COMP:16892"/>
        <dbReference type="Rhea" id="RHEA-COMP:16893"/>
        <dbReference type="Rhea" id="RHEA-COMP:16894"/>
        <dbReference type="Rhea" id="RHEA-COMP:16895"/>
        <dbReference type="ChEBI" id="CHEBI:15377"/>
        <dbReference type="ChEBI" id="CHEBI:15378"/>
        <dbReference type="ChEBI" id="CHEBI:29033"/>
        <dbReference type="ChEBI" id="CHEBI:29034"/>
        <dbReference type="ChEBI" id="CHEBI:29969"/>
        <dbReference type="ChEBI" id="CHEBI:29979"/>
        <dbReference type="ChEBI" id="CHEBI:33190"/>
        <dbReference type="ChEBI" id="CHEBI:58354"/>
        <dbReference type="ChEBI" id="CHEBI:143915"/>
        <dbReference type="ChEBI" id="CHEBI:157692"/>
    </reaction>
    <physiologicalReaction direction="left-to-right" evidence="11">
        <dbReference type="Rhea" id="RHEA:65757"/>
    </physiologicalReaction>
</comment>
<comment type="caution">
    <text evidence="13">The sequence shown here is derived from an EMBL/GenBank/DDBJ whole genome shotgun (WGS) entry which is preliminary data.</text>
</comment>
<dbReference type="EMBL" id="JAFCJH010000016">
    <property type="protein sequence ID" value="MBR0797165.1"/>
    <property type="molecule type" value="Genomic_DNA"/>
</dbReference>
<evidence type="ECO:0000256" key="11">
    <source>
        <dbReference type="ARBA" id="ARBA00048179"/>
    </source>
</evidence>
<keyword evidence="7" id="KW-0663">Pyridoxal phosphate</keyword>
<dbReference type="Pfam" id="PF09084">
    <property type="entry name" value="NMT1"/>
    <property type="match status" value="1"/>
</dbReference>
<dbReference type="InterPro" id="IPR027939">
    <property type="entry name" value="NMT1/THI5"/>
</dbReference>
<reference evidence="14" key="1">
    <citation type="journal article" date="2021" name="ISME J.">
        <title>Evolutionary origin and ecological implication of a unique nif island in free-living Bradyrhizobium lineages.</title>
        <authorList>
            <person name="Tao J."/>
        </authorList>
    </citation>
    <scope>NUCLEOTIDE SEQUENCE [LARGE SCALE GENOMIC DNA]</scope>
    <source>
        <strain evidence="14">SZCCT0434</strain>
    </source>
</reference>
<dbReference type="PANTHER" id="PTHR31528:SF1">
    <property type="entry name" value="4-AMINO-5-HYDROXYMETHYL-2-METHYLPYRIMIDINE PHOSPHATE SYNTHASE THI11-RELATED"/>
    <property type="match status" value="1"/>
</dbReference>
<proteinExistence type="inferred from homology"/>
<keyword evidence="14" id="KW-1185">Reference proteome</keyword>
<dbReference type="PANTHER" id="PTHR31528">
    <property type="entry name" value="4-AMINO-5-HYDROXYMETHYL-2-METHYLPYRIMIDINE PHOSPHATE SYNTHASE THI11-RELATED"/>
    <property type="match status" value="1"/>
</dbReference>
<evidence type="ECO:0000256" key="6">
    <source>
        <dbReference type="ARBA" id="ARBA00022723"/>
    </source>
</evidence>
<evidence type="ECO:0000313" key="14">
    <source>
        <dbReference type="Proteomes" id="UP001315278"/>
    </source>
</evidence>
<evidence type="ECO:0000256" key="10">
    <source>
        <dbReference type="ARBA" id="ARBA00033171"/>
    </source>
</evidence>
<evidence type="ECO:0000259" key="12">
    <source>
        <dbReference type="Pfam" id="PF09084"/>
    </source>
</evidence>
<name>A0ABS5FK60_9BRAD</name>
<evidence type="ECO:0000256" key="7">
    <source>
        <dbReference type="ARBA" id="ARBA00022898"/>
    </source>
</evidence>
<keyword evidence="9" id="KW-0408">Iron</keyword>
<evidence type="ECO:0000256" key="3">
    <source>
        <dbReference type="ARBA" id="ARBA00009406"/>
    </source>
</evidence>
<comment type="pathway">
    <text evidence="2">Cofactor biosynthesis; thiamine diphosphate biosynthesis.</text>
</comment>
<comment type="similarity">
    <text evidence="3">Belongs to the NMT1/THI5 family.</text>
</comment>
<evidence type="ECO:0000313" key="13">
    <source>
        <dbReference type="EMBL" id="MBR0797165.1"/>
    </source>
</evidence>
<evidence type="ECO:0000256" key="5">
    <source>
        <dbReference type="ARBA" id="ARBA00022679"/>
    </source>
</evidence>
<evidence type="ECO:0000256" key="9">
    <source>
        <dbReference type="ARBA" id="ARBA00023004"/>
    </source>
</evidence>
<keyword evidence="6" id="KW-0479">Metal-binding</keyword>
<evidence type="ECO:0000256" key="8">
    <source>
        <dbReference type="ARBA" id="ARBA00022977"/>
    </source>
</evidence>
<evidence type="ECO:0000256" key="1">
    <source>
        <dbReference type="ARBA" id="ARBA00003469"/>
    </source>
</evidence>
<protein>
    <recommendedName>
        <fullName evidence="10">Thiamine pyrimidine synthase</fullName>
    </recommendedName>
</protein>
<feature type="domain" description="SsuA/THI5-like" evidence="12">
    <location>
        <begin position="1"/>
        <end position="198"/>
    </location>
</feature>
<evidence type="ECO:0000256" key="4">
    <source>
        <dbReference type="ARBA" id="ARBA00011738"/>
    </source>
</evidence>
<evidence type="ECO:0000256" key="2">
    <source>
        <dbReference type="ARBA" id="ARBA00004948"/>
    </source>
</evidence>
<organism evidence="13 14">
    <name type="scientific">Bradyrhizobium jicamae</name>
    <dbReference type="NCBI Taxonomy" id="280332"/>
    <lineage>
        <taxon>Bacteria</taxon>
        <taxon>Pseudomonadati</taxon>
        <taxon>Pseudomonadota</taxon>
        <taxon>Alphaproteobacteria</taxon>
        <taxon>Hyphomicrobiales</taxon>
        <taxon>Nitrobacteraceae</taxon>
        <taxon>Bradyrhizobium</taxon>
    </lineage>
</organism>
<dbReference type="InterPro" id="IPR015168">
    <property type="entry name" value="SsuA/THI5"/>
</dbReference>
<dbReference type="Proteomes" id="UP001315278">
    <property type="component" value="Unassembled WGS sequence"/>
</dbReference>
<comment type="function">
    <text evidence="1">Responsible for the formation of the pyrimidine heterocycle in the thiamine biosynthesis pathway. Catalyzes the formation of hydroxymethylpyrimidine phosphate (HMP-P) from histidine and pyridoxal phosphate (PLP). The protein uses PLP and the active site histidine to form HMP-P, generating an inactive enzyme. The enzyme can only undergo a single turnover, which suggests it is a suicide enzyme.</text>
</comment>
<keyword evidence="5" id="KW-0808">Transferase</keyword>